<keyword evidence="1" id="KW-1133">Transmembrane helix</keyword>
<reference evidence="3" key="1">
    <citation type="submission" date="2018-07" db="EMBL/GenBank/DDBJ databases">
        <authorList>
            <person name="Quirk P.G."/>
            <person name="Krulwich T.A."/>
        </authorList>
    </citation>
    <scope>NUCLEOTIDE SEQUENCE</scope>
    <source>
        <strain evidence="3">Anand</strain>
    </source>
</reference>
<evidence type="ECO:0000313" key="2">
    <source>
        <dbReference type="EMBL" id="SVP92681.1"/>
    </source>
</evidence>
<feature type="transmembrane region" description="Helical" evidence="1">
    <location>
        <begin position="39"/>
        <end position="62"/>
    </location>
</feature>
<evidence type="ECO:0000256" key="1">
    <source>
        <dbReference type="SAM" id="Phobius"/>
    </source>
</evidence>
<evidence type="ECO:0008006" key="4">
    <source>
        <dbReference type="Google" id="ProtNLM"/>
    </source>
</evidence>
<dbReference type="InterPro" id="IPR036259">
    <property type="entry name" value="MFS_trans_sf"/>
</dbReference>
<dbReference type="AlphaFoldDB" id="A0A3B0NED4"/>
<dbReference type="VEuPathDB" id="PiroplasmaDB:TA04017"/>
<dbReference type="SUPFAM" id="SSF103473">
    <property type="entry name" value="MFS general substrate transporter"/>
    <property type="match status" value="1"/>
</dbReference>
<accession>A0A3B0NED4</accession>
<dbReference type="EMBL" id="UIVT01000003">
    <property type="protein sequence ID" value="SVP93486.1"/>
    <property type="molecule type" value="Genomic_DNA"/>
</dbReference>
<organism evidence="3">
    <name type="scientific">Theileria annulata</name>
    <dbReference type="NCBI Taxonomy" id="5874"/>
    <lineage>
        <taxon>Eukaryota</taxon>
        <taxon>Sar</taxon>
        <taxon>Alveolata</taxon>
        <taxon>Apicomplexa</taxon>
        <taxon>Aconoidasida</taxon>
        <taxon>Piroplasmida</taxon>
        <taxon>Theileriidae</taxon>
        <taxon>Theileria</taxon>
    </lineage>
</organism>
<sequence>MKTAFFIFSFEIFSGILLGITLGSSFIDNIIHNYPENPLFVDFVLILYGSTALLVGIILILFQNAMTFSICNFIIIFCGASTVPTLTLQSVAYLPHALKPTGSSLFVCQYHILGFTLGGILPGLAVDIFNNYTAALCVIFLPGIITLSSLFSIMYIKFYRIKRAKISGRSIYIKGVVVM</sequence>
<gene>
    <name evidence="3" type="ORF">TAT_000247900</name>
    <name evidence="2" type="ORF">TAV_000247900</name>
</gene>
<keyword evidence="1" id="KW-0812">Transmembrane</keyword>
<feature type="transmembrane region" description="Helical" evidence="1">
    <location>
        <begin position="6"/>
        <end position="27"/>
    </location>
</feature>
<proteinExistence type="predicted"/>
<name>A0A3B0NED4_THEAN</name>
<dbReference type="EMBL" id="UIVS01000003">
    <property type="protein sequence ID" value="SVP92681.1"/>
    <property type="molecule type" value="Genomic_DNA"/>
</dbReference>
<protein>
    <recommendedName>
        <fullName evidence="4">Major facilitator superfamily (MFS) profile domain-containing protein</fullName>
    </recommendedName>
</protein>
<feature type="transmembrane region" description="Helical" evidence="1">
    <location>
        <begin position="74"/>
        <end position="94"/>
    </location>
</feature>
<keyword evidence="1" id="KW-0472">Membrane</keyword>
<feature type="transmembrane region" description="Helical" evidence="1">
    <location>
        <begin position="132"/>
        <end position="156"/>
    </location>
</feature>
<evidence type="ECO:0000313" key="3">
    <source>
        <dbReference type="EMBL" id="SVP93486.1"/>
    </source>
</evidence>